<sequence>MRLQQSSSQTYISLTRLLSRLEEKFPADVYHVPTSRPSAFEMAKFKANLEYAHTLLQQLENDAVGFKNPSQRQIALSNLQPQRNTTKRLQDIINALELLEDTTVIRVIEEPPAVEGKEERTPEAPAQVAAPPKPTVVTQSAVAPPAPTATAAPSNEPTSVLRNRLGKYSERDEKPELSTEEQLSHDRHEQDDLSESLLKMAEQLKANSRRFADELEGEKDILRIAAEGLDKNTTGLQGAGLRMLKLKQGQDVTWWYQMKVFAALIGLALTAIIIFWLPKLRWGSFTFKFFENNELTTQQECDEHASSITGQAVSPTTLQGQKSHTVVAADESILVQFRPPDCPLDIPGLDTARTTYGRRFVPACVSRESWRGLFVYVMDAIQWDAFATVRQGLYTKENKHVLSSAISDYSASVSSRGKNVRQIYQDYASRIAALSHTLPPRLYSKLNTTRDQLWRIFDPSHPSFSTTPGLQAPTST</sequence>
<comment type="similarity">
    <text evidence="2">Belongs to the USE1 family.</text>
</comment>
<proteinExistence type="inferred from homology"/>
<protein>
    <recommendedName>
        <fullName evidence="14">Synaptobrevin</fullName>
    </recommendedName>
</protein>
<feature type="region of interest" description="Disordered" evidence="10">
    <location>
        <begin position="111"/>
        <end position="193"/>
    </location>
</feature>
<evidence type="ECO:0000313" key="12">
    <source>
        <dbReference type="EMBL" id="RVD81644.1"/>
    </source>
</evidence>
<dbReference type="GO" id="GO:0006890">
    <property type="term" value="P:retrograde vesicle-mediated transport, Golgi to endoplasmic reticulum"/>
    <property type="evidence" value="ECO:0007669"/>
    <property type="project" value="TreeGrafter"/>
</dbReference>
<keyword evidence="7" id="KW-0653">Protein transport</keyword>
<dbReference type="OrthoDB" id="3231855at2759"/>
<dbReference type="InterPro" id="IPR019150">
    <property type="entry name" value="Vesicle_transport_protein_Use1"/>
</dbReference>
<dbReference type="GO" id="GO:0031201">
    <property type="term" value="C:SNARE complex"/>
    <property type="evidence" value="ECO:0007669"/>
    <property type="project" value="TreeGrafter"/>
</dbReference>
<dbReference type="STRING" id="97331.A0A436ZRV7"/>
<reference evidence="12 13" key="1">
    <citation type="submission" date="2019-01" db="EMBL/GenBank/DDBJ databases">
        <title>Intercellular communication is required for trap formation in the nematode-trapping fungus Duddingtonia flagrans.</title>
        <authorList>
            <person name="Youssar L."/>
            <person name="Wernet V."/>
            <person name="Hensel N."/>
            <person name="Hildebrandt H.-G."/>
            <person name="Fischer R."/>
        </authorList>
    </citation>
    <scope>NUCLEOTIDE SEQUENCE [LARGE SCALE GENOMIC DNA]</scope>
    <source>
        <strain evidence="12 13">CBS H-5679</strain>
    </source>
</reference>
<dbReference type="GO" id="GO:0005789">
    <property type="term" value="C:endoplasmic reticulum membrane"/>
    <property type="evidence" value="ECO:0007669"/>
    <property type="project" value="UniProtKB-SubCell"/>
</dbReference>
<dbReference type="Proteomes" id="UP000283090">
    <property type="component" value="Unassembled WGS sequence"/>
</dbReference>
<comment type="caution">
    <text evidence="12">The sequence shown here is derived from an EMBL/GenBank/DDBJ whole genome shotgun (WGS) entry which is preliminary data.</text>
</comment>
<evidence type="ECO:0000256" key="1">
    <source>
        <dbReference type="ARBA" id="ARBA00004163"/>
    </source>
</evidence>
<keyword evidence="8 11" id="KW-1133">Transmembrane helix</keyword>
<evidence type="ECO:0000313" key="13">
    <source>
        <dbReference type="Proteomes" id="UP000283090"/>
    </source>
</evidence>
<accession>A0A436ZRV7</accession>
<dbReference type="VEuPathDB" id="FungiDB:DFL_009497"/>
<keyword evidence="4 11" id="KW-0812">Transmembrane</keyword>
<evidence type="ECO:0000256" key="5">
    <source>
        <dbReference type="ARBA" id="ARBA00022824"/>
    </source>
</evidence>
<evidence type="ECO:0000256" key="3">
    <source>
        <dbReference type="ARBA" id="ARBA00022448"/>
    </source>
</evidence>
<keyword evidence="6" id="KW-0931">ER-Golgi transport</keyword>
<evidence type="ECO:0000256" key="8">
    <source>
        <dbReference type="ARBA" id="ARBA00022989"/>
    </source>
</evidence>
<feature type="transmembrane region" description="Helical" evidence="11">
    <location>
        <begin position="254"/>
        <end position="277"/>
    </location>
</feature>
<organism evidence="12 13">
    <name type="scientific">Arthrobotrys flagrans</name>
    <name type="common">Nematode-trapping fungus</name>
    <name type="synonym">Trichothecium flagrans</name>
    <dbReference type="NCBI Taxonomy" id="97331"/>
    <lineage>
        <taxon>Eukaryota</taxon>
        <taxon>Fungi</taxon>
        <taxon>Dikarya</taxon>
        <taxon>Ascomycota</taxon>
        <taxon>Pezizomycotina</taxon>
        <taxon>Orbiliomycetes</taxon>
        <taxon>Orbiliales</taxon>
        <taxon>Orbiliaceae</taxon>
        <taxon>Arthrobotrys</taxon>
    </lineage>
</organism>
<evidence type="ECO:0008006" key="14">
    <source>
        <dbReference type="Google" id="ProtNLM"/>
    </source>
</evidence>
<keyword evidence="13" id="KW-1185">Reference proteome</keyword>
<evidence type="ECO:0000256" key="4">
    <source>
        <dbReference type="ARBA" id="ARBA00022692"/>
    </source>
</evidence>
<dbReference type="GO" id="GO:0015031">
    <property type="term" value="P:protein transport"/>
    <property type="evidence" value="ECO:0007669"/>
    <property type="project" value="UniProtKB-KW"/>
</dbReference>
<dbReference type="RefSeq" id="XP_067487188.1">
    <property type="nucleotide sequence ID" value="XM_067639393.1"/>
</dbReference>
<evidence type="ECO:0000256" key="7">
    <source>
        <dbReference type="ARBA" id="ARBA00022927"/>
    </source>
</evidence>
<keyword evidence="5" id="KW-0256">Endoplasmic reticulum</keyword>
<dbReference type="GeneID" id="93591808"/>
<comment type="subcellular location">
    <subcellularLocation>
        <location evidence="1">Endoplasmic reticulum membrane</location>
        <topology evidence="1">Single-pass type IV membrane protein</topology>
    </subcellularLocation>
</comment>
<keyword evidence="3" id="KW-0813">Transport</keyword>
<dbReference type="GO" id="GO:0005484">
    <property type="term" value="F:SNAP receptor activity"/>
    <property type="evidence" value="ECO:0007669"/>
    <property type="project" value="TreeGrafter"/>
</dbReference>
<dbReference type="PANTHER" id="PTHR13050:SF7">
    <property type="entry name" value="VESICLE TRANSPORT PROTEIN USE1"/>
    <property type="match status" value="1"/>
</dbReference>
<evidence type="ECO:0000256" key="6">
    <source>
        <dbReference type="ARBA" id="ARBA00022892"/>
    </source>
</evidence>
<keyword evidence="9 11" id="KW-0472">Membrane</keyword>
<dbReference type="PANTHER" id="PTHR13050">
    <property type="entry name" value="USE1-LIKE PROTEIN"/>
    <property type="match status" value="1"/>
</dbReference>
<dbReference type="EMBL" id="SAEB01000012">
    <property type="protein sequence ID" value="RVD81644.1"/>
    <property type="molecule type" value="Genomic_DNA"/>
</dbReference>
<evidence type="ECO:0000256" key="2">
    <source>
        <dbReference type="ARBA" id="ARBA00007891"/>
    </source>
</evidence>
<evidence type="ECO:0000256" key="9">
    <source>
        <dbReference type="ARBA" id="ARBA00023136"/>
    </source>
</evidence>
<feature type="compositionally biased region" description="Low complexity" evidence="10">
    <location>
        <begin position="135"/>
        <end position="159"/>
    </location>
</feature>
<gene>
    <name evidence="12" type="ORF">DFL_009497</name>
</gene>
<evidence type="ECO:0000256" key="11">
    <source>
        <dbReference type="SAM" id="Phobius"/>
    </source>
</evidence>
<feature type="compositionally biased region" description="Basic and acidic residues" evidence="10">
    <location>
        <begin position="167"/>
        <end position="191"/>
    </location>
</feature>
<evidence type="ECO:0000256" key="10">
    <source>
        <dbReference type="SAM" id="MobiDB-lite"/>
    </source>
</evidence>
<name>A0A436ZRV7_ARTFL</name>
<dbReference type="AlphaFoldDB" id="A0A436ZRV7"/>